<feature type="compositionally biased region" description="Polar residues" evidence="1">
    <location>
        <begin position="147"/>
        <end position="156"/>
    </location>
</feature>
<feature type="compositionally biased region" description="Polar residues" evidence="1">
    <location>
        <begin position="712"/>
        <end position="740"/>
    </location>
</feature>
<gene>
    <name evidence="2" type="ORF">OCBIM_22003954mg</name>
</gene>
<dbReference type="AlphaFoldDB" id="A0A0L8FZT8"/>
<accession>A0A0L8FZT8</accession>
<feature type="region of interest" description="Disordered" evidence="1">
    <location>
        <begin position="266"/>
        <end position="294"/>
    </location>
</feature>
<proteinExistence type="predicted"/>
<feature type="region of interest" description="Disordered" evidence="1">
    <location>
        <begin position="635"/>
        <end position="740"/>
    </location>
</feature>
<reference evidence="2" key="1">
    <citation type="submission" date="2015-07" db="EMBL/GenBank/DDBJ databases">
        <title>MeaNS - Measles Nucleotide Surveillance Program.</title>
        <authorList>
            <person name="Tran T."/>
            <person name="Druce J."/>
        </authorList>
    </citation>
    <scope>NUCLEOTIDE SEQUENCE</scope>
    <source>
        <strain evidence="2">UCB-OBI-ISO-001</strain>
        <tissue evidence="2">Gonad</tissue>
    </source>
</reference>
<protein>
    <submittedName>
        <fullName evidence="2">Uncharacterized protein</fullName>
    </submittedName>
</protein>
<dbReference type="EMBL" id="KQ425160">
    <property type="protein sequence ID" value="KOF69875.1"/>
    <property type="molecule type" value="Genomic_DNA"/>
</dbReference>
<feature type="region of interest" description="Disordered" evidence="1">
    <location>
        <begin position="774"/>
        <end position="830"/>
    </location>
</feature>
<name>A0A0L8FZT8_OCTBM</name>
<sequence length="830" mass="92598">MQSNSLLTTKTLPQQVHQQILSNLQSQDQNPVSHIPQTPATSGSYTAVDSNLQYTTHTQLPQSAYPQHIPPNQQQFLLQQQQQQQLFQYQYQSLILPCLYAADPFMHLRMQLYQVYKTMEQVQLQQGNTIPLLPNLFPPMYPFPQTNFSNVPPSEMSSSGVTQPSPPQSPSQVHSEGESAQYHKHSHMSEQEQYETPTDLANLEQALIEKLHIHKKDPNLLGSYQATSSTSSMTTGTGGSEYDYQQSLSVEYKDDAVDPVASDVGFNEDTVSTEDTLIPESDSLTPQPASDPQHHINGMNEENIAFRKSRFVVSTVKEDPVITPNASEDSSPALMESPQALLEETKDDVISGPQRFHTAKKGRFHVTTMQESQPSAASSFTNTPTSQLPDVKGLRVCTSAAQLPEVNVSLAFNSEVPTLTNTNCLSNISFVERDLDVSVSDPLCLSIPLDTCPIITQQRACSPFPSPHNIPITISLLNSTFPASLSECSTQTSPQIPSYQRRYNSFMDGIDSQEDVYHSEDQRWPLPFENDEEYRELMIRQKTELAEMQLRHKNEIELFLRKHGIHVEDFIKHVNNGPMLSPIPVTLQSVPGSLVSPLPVGSSSIPQMAVNVPKNEELFSASILKCMENFTKQSRNLSPDVQGPYRSISPYSTFRSPVQSHSDMDPTPSQWEASSKGQQSLHHKGDVSSKSSQGDYFSELPSEHMGSGTPVHHSTSGHRVSDYQQQRDQSHSYQITDEQNQAQYGQPVLNRVPFLRQPSLLQGWQYPTTNLVSQGATAPTKTSYSEPMSKKDMLQSSKEHHPKTHPSQTEAFETVISKSTDPKTDNPSNM</sequence>
<feature type="compositionally biased region" description="Polar residues" evidence="1">
    <location>
        <begin position="774"/>
        <end position="786"/>
    </location>
</feature>
<feature type="compositionally biased region" description="Polar residues" evidence="1">
    <location>
        <begin position="649"/>
        <end position="680"/>
    </location>
</feature>
<feature type="compositionally biased region" description="Basic and acidic residues" evidence="1">
    <location>
        <begin position="788"/>
        <end position="799"/>
    </location>
</feature>
<feature type="compositionally biased region" description="Polar residues" evidence="1">
    <location>
        <begin position="805"/>
        <end position="830"/>
    </location>
</feature>
<organism evidence="2">
    <name type="scientific">Octopus bimaculoides</name>
    <name type="common">California two-spotted octopus</name>
    <dbReference type="NCBI Taxonomy" id="37653"/>
    <lineage>
        <taxon>Eukaryota</taxon>
        <taxon>Metazoa</taxon>
        <taxon>Spiralia</taxon>
        <taxon>Lophotrochozoa</taxon>
        <taxon>Mollusca</taxon>
        <taxon>Cephalopoda</taxon>
        <taxon>Coleoidea</taxon>
        <taxon>Octopodiformes</taxon>
        <taxon>Octopoda</taxon>
        <taxon>Incirrata</taxon>
        <taxon>Octopodidae</taxon>
        <taxon>Octopus</taxon>
    </lineage>
</organism>
<evidence type="ECO:0000256" key="1">
    <source>
        <dbReference type="SAM" id="MobiDB-lite"/>
    </source>
</evidence>
<evidence type="ECO:0000313" key="2">
    <source>
        <dbReference type="EMBL" id="KOF69875.1"/>
    </source>
</evidence>
<dbReference type="OrthoDB" id="4062651at2759"/>
<feature type="region of interest" description="Disordered" evidence="1">
    <location>
        <begin position="147"/>
        <end position="197"/>
    </location>
</feature>